<reference evidence="1" key="1">
    <citation type="submission" date="2014-11" db="EMBL/GenBank/DDBJ databases">
        <authorList>
            <person name="Amaro Gonzalez C."/>
        </authorList>
    </citation>
    <scope>NUCLEOTIDE SEQUENCE</scope>
</reference>
<dbReference type="EMBL" id="GBXM01033941">
    <property type="protein sequence ID" value="JAH74636.1"/>
    <property type="molecule type" value="Transcribed_RNA"/>
</dbReference>
<sequence length="30" mass="3524">MAKFSFTSFCRFYESGFSHILFIIDLSPCE</sequence>
<dbReference type="AlphaFoldDB" id="A0A0E9V9D8"/>
<name>A0A0E9V9D8_ANGAN</name>
<proteinExistence type="predicted"/>
<reference evidence="1" key="2">
    <citation type="journal article" date="2015" name="Fish Shellfish Immunol.">
        <title>Early steps in the European eel (Anguilla anguilla)-Vibrio vulnificus interaction in the gills: Role of the RtxA13 toxin.</title>
        <authorList>
            <person name="Callol A."/>
            <person name="Pajuelo D."/>
            <person name="Ebbesson L."/>
            <person name="Teles M."/>
            <person name="MacKenzie S."/>
            <person name="Amaro C."/>
        </authorList>
    </citation>
    <scope>NUCLEOTIDE SEQUENCE</scope>
</reference>
<accession>A0A0E9V9D8</accession>
<protein>
    <submittedName>
        <fullName evidence="1">Uncharacterized protein</fullName>
    </submittedName>
</protein>
<organism evidence="1">
    <name type="scientific">Anguilla anguilla</name>
    <name type="common">European freshwater eel</name>
    <name type="synonym">Muraena anguilla</name>
    <dbReference type="NCBI Taxonomy" id="7936"/>
    <lineage>
        <taxon>Eukaryota</taxon>
        <taxon>Metazoa</taxon>
        <taxon>Chordata</taxon>
        <taxon>Craniata</taxon>
        <taxon>Vertebrata</taxon>
        <taxon>Euteleostomi</taxon>
        <taxon>Actinopterygii</taxon>
        <taxon>Neopterygii</taxon>
        <taxon>Teleostei</taxon>
        <taxon>Anguilliformes</taxon>
        <taxon>Anguillidae</taxon>
        <taxon>Anguilla</taxon>
    </lineage>
</organism>
<evidence type="ECO:0000313" key="1">
    <source>
        <dbReference type="EMBL" id="JAH74636.1"/>
    </source>
</evidence>